<dbReference type="PaxDb" id="65489-OBART01G13500.1"/>
<organism evidence="3">
    <name type="scientific">Oryza barthii</name>
    <dbReference type="NCBI Taxonomy" id="65489"/>
    <lineage>
        <taxon>Eukaryota</taxon>
        <taxon>Viridiplantae</taxon>
        <taxon>Streptophyta</taxon>
        <taxon>Embryophyta</taxon>
        <taxon>Tracheophyta</taxon>
        <taxon>Spermatophyta</taxon>
        <taxon>Magnoliopsida</taxon>
        <taxon>Liliopsida</taxon>
        <taxon>Poales</taxon>
        <taxon>Poaceae</taxon>
        <taxon>BOP clade</taxon>
        <taxon>Oryzoideae</taxon>
        <taxon>Oryzeae</taxon>
        <taxon>Oryzinae</taxon>
        <taxon>Oryza</taxon>
    </lineage>
</organism>
<keyword evidence="2" id="KW-0812">Transmembrane</keyword>
<feature type="compositionally biased region" description="Gly residues" evidence="1">
    <location>
        <begin position="103"/>
        <end position="118"/>
    </location>
</feature>
<feature type="region of interest" description="Disordered" evidence="1">
    <location>
        <begin position="49"/>
        <end position="70"/>
    </location>
</feature>
<sequence>MDYYHFDFDLAGHETLAKFAAFVVVQALVYLILSNSSAVFVSGGVAGHGRSASFRRPDGVERSESDDDGASGDVELELLLIRCCSFSARRMAALLAAEMTPRFGGGEPSSPAGGGQPQGGRSTSNDDDGASGDVELELLLIRCCSFSC</sequence>
<accession>A0A0D3EN66</accession>
<dbReference type="PANTHER" id="PTHR34268:SF14">
    <property type="entry name" value="OS01G0321850 PROTEIN"/>
    <property type="match status" value="1"/>
</dbReference>
<feature type="transmembrane region" description="Helical" evidence="2">
    <location>
        <begin position="20"/>
        <end position="46"/>
    </location>
</feature>
<reference evidence="3" key="1">
    <citation type="journal article" date="2009" name="Rice">
        <title>De Novo Next Generation Sequencing of Plant Genomes.</title>
        <authorList>
            <person name="Rounsley S."/>
            <person name="Marri P.R."/>
            <person name="Yu Y."/>
            <person name="He R."/>
            <person name="Sisneros N."/>
            <person name="Goicoechea J.L."/>
            <person name="Lee S.J."/>
            <person name="Angelova A."/>
            <person name="Kudrna D."/>
            <person name="Luo M."/>
            <person name="Affourtit J."/>
            <person name="Desany B."/>
            <person name="Knight J."/>
            <person name="Niazi F."/>
            <person name="Egholm M."/>
            <person name="Wing R.A."/>
        </authorList>
    </citation>
    <scope>NUCLEOTIDE SEQUENCE [LARGE SCALE GENOMIC DNA]</scope>
    <source>
        <strain evidence="3">cv. IRGC 105608</strain>
    </source>
</reference>
<feature type="region of interest" description="Disordered" evidence="1">
    <location>
        <begin position="102"/>
        <end position="131"/>
    </location>
</feature>
<evidence type="ECO:0000313" key="4">
    <source>
        <dbReference type="Proteomes" id="UP000026960"/>
    </source>
</evidence>
<keyword evidence="4" id="KW-1185">Reference proteome</keyword>
<protein>
    <submittedName>
        <fullName evidence="3">Uncharacterized protein</fullName>
    </submittedName>
</protein>
<dbReference type="eggNOG" id="ENOG502R5YJ">
    <property type="taxonomic scope" value="Eukaryota"/>
</dbReference>
<dbReference type="EnsemblPlants" id="OBART01G13500.1">
    <property type="protein sequence ID" value="OBART01G13500.1"/>
    <property type="gene ID" value="OBART01G13500"/>
</dbReference>
<keyword evidence="2" id="KW-1133">Transmembrane helix</keyword>
<dbReference type="Proteomes" id="UP000026960">
    <property type="component" value="Chromosome 1"/>
</dbReference>
<reference evidence="3" key="2">
    <citation type="submission" date="2015-03" db="UniProtKB">
        <authorList>
            <consortium name="EnsemblPlants"/>
        </authorList>
    </citation>
    <scope>IDENTIFICATION</scope>
</reference>
<dbReference type="AlphaFoldDB" id="A0A0D3EN66"/>
<name>A0A0D3EN66_9ORYZ</name>
<proteinExistence type="predicted"/>
<dbReference type="Gramene" id="OBART01G13500.1">
    <property type="protein sequence ID" value="OBART01G13500.1"/>
    <property type="gene ID" value="OBART01G13500"/>
</dbReference>
<dbReference type="PANTHER" id="PTHR34268">
    <property type="entry name" value="OS01G0321850 PROTEIN"/>
    <property type="match status" value="1"/>
</dbReference>
<keyword evidence="2" id="KW-0472">Membrane</keyword>
<evidence type="ECO:0000256" key="1">
    <source>
        <dbReference type="SAM" id="MobiDB-lite"/>
    </source>
</evidence>
<dbReference type="HOGENOM" id="CLU_147649_0_0_1"/>
<evidence type="ECO:0000256" key="2">
    <source>
        <dbReference type="SAM" id="Phobius"/>
    </source>
</evidence>
<evidence type="ECO:0000313" key="3">
    <source>
        <dbReference type="EnsemblPlants" id="OBART01G13500.1"/>
    </source>
</evidence>